<reference evidence="2" key="1">
    <citation type="journal article" date="2021" name="Proc. Natl. Acad. Sci. U.S.A.">
        <title>Three genomes in the algal genus Volvox reveal the fate of a haploid sex-determining region after a transition to homothallism.</title>
        <authorList>
            <person name="Yamamoto K."/>
            <person name="Hamaji T."/>
            <person name="Kawai-Toyooka H."/>
            <person name="Matsuzaki R."/>
            <person name="Takahashi F."/>
            <person name="Nishimura Y."/>
            <person name="Kawachi M."/>
            <person name="Noguchi H."/>
            <person name="Minakuchi Y."/>
            <person name="Umen J.G."/>
            <person name="Toyoda A."/>
            <person name="Nozaki H."/>
        </authorList>
    </citation>
    <scope>NUCLEOTIDE SEQUENCE</scope>
    <source>
        <strain evidence="2">NIES-3786</strain>
    </source>
</reference>
<feature type="non-terminal residue" evidence="2">
    <location>
        <position position="487"/>
    </location>
</feature>
<gene>
    <name evidence="2" type="ORF">Vretifemale_9875</name>
</gene>
<feature type="region of interest" description="Disordered" evidence="1">
    <location>
        <begin position="44"/>
        <end position="105"/>
    </location>
</feature>
<feature type="region of interest" description="Disordered" evidence="1">
    <location>
        <begin position="1"/>
        <end position="24"/>
    </location>
</feature>
<name>A0A8J4FM56_9CHLO</name>
<proteinExistence type="predicted"/>
<organism evidence="2 3">
    <name type="scientific">Volvox reticuliferus</name>
    <dbReference type="NCBI Taxonomy" id="1737510"/>
    <lineage>
        <taxon>Eukaryota</taxon>
        <taxon>Viridiplantae</taxon>
        <taxon>Chlorophyta</taxon>
        <taxon>core chlorophytes</taxon>
        <taxon>Chlorophyceae</taxon>
        <taxon>CS clade</taxon>
        <taxon>Chlamydomonadales</taxon>
        <taxon>Volvocaceae</taxon>
        <taxon>Volvox</taxon>
    </lineage>
</organism>
<dbReference type="AlphaFoldDB" id="A0A8J4FM56"/>
<evidence type="ECO:0000313" key="3">
    <source>
        <dbReference type="Proteomes" id="UP000747110"/>
    </source>
</evidence>
<feature type="region of interest" description="Disordered" evidence="1">
    <location>
        <begin position="360"/>
        <end position="412"/>
    </location>
</feature>
<protein>
    <submittedName>
        <fullName evidence="2">Uncharacterized protein</fullName>
    </submittedName>
</protein>
<comment type="caution">
    <text evidence="2">The sequence shown here is derived from an EMBL/GenBank/DDBJ whole genome shotgun (WGS) entry which is preliminary data.</text>
</comment>
<dbReference type="EMBL" id="BNCP01000020">
    <property type="protein sequence ID" value="GIL80823.1"/>
    <property type="molecule type" value="Genomic_DNA"/>
</dbReference>
<dbReference type="Proteomes" id="UP000747110">
    <property type="component" value="Unassembled WGS sequence"/>
</dbReference>
<feature type="compositionally biased region" description="Low complexity" evidence="1">
    <location>
        <begin position="53"/>
        <end position="68"/>
    </location>
</feature>
<evidence type="ECO:0000313" key="2">
    <source>
        <dbReference type="EMBL" id="GIL80823.1"/>
    </source>
</evidence>
<feature type="region of interest" description="Disordered" evidence="1">
    <location>
        <begin position="259"/>
        <end position="311"/>
    </location>
</feature>
<sequence length="487" mass="52122">MAKEFARAMQQLGDNGSGTGEAGEDADFMTSMYGIYGAGGSRSLRGGIFDPTRPASGSSAGPGPGSAASRRRQYDATFRRRRGRRSSLGTDDAATVLSSASGRSTPLTGHAARGLLDTLEETLATALDPTSLTGLNLQQYDEQLSELMQRLMVAPAASKYMFWKKVQTVQQLRQRMMEDRAMAEQLRNISWAGSFNAHRMAPRGTDANTGRSGPFAAEALAYSDARHRNQLQEERRIAAVRKLRLAQARATRQQRASAAAEAAAAGGSSGGATAAGAVPPSQSQAAMGPELSLAPPAGGAISEDPTPQLGRKAAGDLIGRRAAWVPLISPPPLNQWDQLMEPQPVLERIVAPARLLPKQVPAGATASGRDIVPRRTWRRRRRQKTTTTSNAATNTARPRSAPRPGFRSTLMSAHPDDLNRVLDHTDDGVPLNGVAVVAGLTEGRPLWCAAAAVGGQLCTRSDPGKSGPKRRFVSYFRRHHDDDDEYE</sequence>
<keyword evidence="3" id="KW-1185">Reference proteome</keyword>
<feature type="compositionally biased region" description="Low complexity" evidence="1">
    <location>
        <begin position="385"/>
        <end position="396"/>
    </location>
</feature>
<dbReference type="OrthoDB" id="553334at2759"/>
<feature type="compositionally biased region" description="Low complexity" evidence="1">
    <location>
        <begin position="259"/>
        <end position="277"/>
    </location>
</feature>
<feature type="compositionally biased region" description="Basic residues" evidence="1">
    <location>
        <begin position="375"/>
        <end position="384"/>
    </location>
</feature>
<accession>A0A8J4FM56</accession>
<evidence type="ECO:0000256" key="1">
    <source>
        <dbReference type="SAM" id="MobiDB-lite"/>
    </source>
</evidence>
<feature type="compositionally biased region" description="Polar residues" evidence="1">
    <location>
        <begin position="96"/>
        <end position="105"/>
    </location>
</feature>